<dbReference type="EMBL" id="JH993022">
    <property type="protein sequence ID" value="EKX41574.1"/>
    <property type="molecule type" value="Genomic_DNA"/>
</dbReference>
<dbReference type="HOGENOM" id="CLU_2031137_0_0_1"/>
<dbReference type="GeneID" id="17298328"/>
<dbReference type="KEGG" id="gtt:GUITHDRAFT_141836"/>
<evidence type="ECO:0000313" key="2">
    <source>
        <dbReference type="EMBL" id="EKX41574.1"/>
    </source>
</evidence>
<evidence type="ECO:0000256" key="1">
    <source>
        <dbReference type="SAM" id="MobiDB-lite"/>
    </source>
</evidence>
<dbReference type="PaxDb" id="55529-EKX41574"/>
<dbReference type="EnsemblProtists" id="EKX41574">
    <property type="protein sequence ID" value="EKX41574"/>
    <property type="gene ID" value="GUITHDRAFT_141836"/>
</dbReference>
<reference evidence="4" key="2">
    <citation type="submission" date="2012-11" db="EMBL/GenBank/DDBJ databases">
        <authorList>
            <person name="Kuo A."/>
            <person name="Curtis B.A."/>
            <person name="Tanifuji G."/>
            <person name="Burki F."/>
            <person name="Gruber A."/>
            <person name="Irimia M."/>
            <person name="Maruyama S."/>
            <person name="Arias M.C."/>
            <person name="Ball S.G."/>
            <person name="Gile G.H."/>
            <person name="Hirakawa Y."/>
            <person name="Hopkins J.F."/>
            <person name="Rensing S.A."/>
            <person name="Schmutz J."/>
            <person name="Symeonidi A."/>
            <person name="Elias M."/>
            <person name="Eveleigh R.J."/>
            <person name="Herman E.K."/>
            <person name="Klute M.J."/>
            <person name="Nakayama T."/>
            <person name="Obornik M."/>
            <person name="Reyes-Prieto A."/>
            <person name="Armbrust E.V."/>
            <person name="Aves S.J."/>
            <person name="Beiko R.G."/>
            <person name="Coutinho P."/>
            <person name="Dacks J.B."/>
            <person name="Durnford D.G."/>
            <person name="Fast N.M."/>
            <person name="Green B.R."/>
            <person name="Grisdale C."/>
            <person name="Hempe F."/>
            <person name="Henrissat B."/>
            <person name="Hoppner M.P."/>
            <person name="Ishida K.-I."/>
            <person name="Kim E."/>
            <person name="Koreny L."/>
            <person name="Kroth P.G."/>
            <person name="Liu Y."/>
            <person name="Malik S.-B."/>
            <person name="Maier U.G."/>
            <person name="McRose D."/>
            <person name="Mock T."/>
            <person name="Neilson J.A."/>
            <person name="Onodera N.T."/>
            <person name="Poole A.M."/>
            <person name="Pritham E.J."/>
            <person name="Richards T.A."/>
            <person name="Rocap G."/>
            <person name="Roy S.W."/>
            <person name="Sarai C."/>
            <person name="Schaack S."/>
            <person name="Shirato S."/>
            <person name="Slamovits C.H."/>
            <person name="Spencer D.F."/>
            <person name="Suzuki S."/>
            <person name="Worden A.Z."/>
            <person name="Zauner S."/>
            <person name="Barry K."/>
            <person name="Bell C."/>
            <person name="Bharti A.K."/>
            <person name="Crow J.A."/>
            <person name="Grimwood J."/>
            <person name="Kramer R."/>
            <person name="Lindquist E."/>
            <person name="Lucas S."/>
            <person name="Salamov A."/>
            <person name="McFadden G.I."/>
            <person name="Lane C.E."/>
            <person name="Keeling P.J."/>
            <person name="Gray M.W."/>
            <person name="Grigoriev I.V."/>
            <person name="Archibald J.M."/>
        </authorList>
    </citation>
    <scope>NUCLEOTIDE SEQUENCE</scope>
    <source>
        <strain evidence="4">CCMP2712</strain>
    </source>
</reference>
<reference evidence="3" key="3">
    <citation type="submission" date="2016-03" db="UniProtKB">
        <authorList>
            <consortium name="EnsemblProtists"/>
        </authorList>
    </citation>
    <scope>IDENTIFICATION</scope>
</reference>
<accession>L1J098</accession>
<proteinExistence type="predicted"/>
<dbReference type="RefSeq" id="XP_005828554.1">
    <property type="nucleotide sequence ID" value="XM_005828497.1"/>
</dbReference>
<dbReference type="AlphaFoldDB" id="L1J098"/>
<keyword evidence="4" id="KW-1185">Reference proteome</keyword>
<dbReference type="Proteomes" id="UP000011087">
    <property type="component" value="Unassembled WGS sequence"/>
</dbReference>
<feature type="region of interest" description="Disordered" evidence="1">
    <location>
        <begin position="1"/>
        <end position="35"/>
    </location>
</feature>
<gene>
    <name evidence="2" type="ORF">GUITHDRAFT_141836</name>
</gene>
<feature type="compositionally biased region" description="Polar residues" evidence="1">
    <location>
        <begin position="15"/>
        <end position="27"/>
    </location>
</feature>
<evidence type="ECO:0000313" key="4">
    <source>
        <dbReference type="Proteomes" id="UP000011087"/>
    </source>
</evidence>
<name>L1J098_GUITC</name>
<organism evidence="2">
    <name type="scientific">Guillardia theta (strain CCMP2712)</name>
    <name type="common">Cryptophyte</name>
    <dbReference type="NCBI Taxonomy" id="905079"/>
    <lineage>
        <taxon>Eukaryota</taxon>
        <taxon>Cryptophyceae</taxon>
        <taxon>Pyrenomonadales</taxon>
        <taxon>Geminigeraceae</taxon>
        <taxon>Guillardia</taxon>
    </lineage>
</organism>
<sequence length="122" mass="13513">MTLTPGAAAGKTVTPGATSGRTPSHNSLQDKDKKSLLKSRVHHVVEADMCFQGAETTFPVEFERLSASEKEFYSSPIADSKYNTALLLKSIGHYDRARSLFDQCRQIYTDIYGFDVLDCESD</sequence>
<reference evidence="2 4" key="1">
    <citation type="journal article" date="2012" name="Nature">
        <title>Algal genomes reveal evolutionary mosaicism and the fate of nucleomorphs.</title>
        <authorList>
            <consortium name="DOE Joint Genome Institute"/>
            <person name="Curtis B.A."/>
            <person name="Tanifuji G."/>
            <person name="Burki F."/>
            <person name="Gruber A."/>
            <person name="Irimia M."/>
            <person name="Maruyama S."/>
            <person name="Arias M.C."/>
            <person name="Ball S.G."/>
            <person name="Gile G.H."/>
            <person name="Hirakawa Y."/>
            <person name="Hopkins J.F."/>
            <person name="Kuo A."/>
            <person name="Rensing S.A."/>
            <person name="Schmutz J."/>
            <person name="Symeonidi A."/>
            <person name="Elias M."/>
            <person name="Eveleigh R.J."/>
            <person name="Herman E.K."/>
            <person name="Klute M.J."/>
            <person name="Nakayama T."/>
            <person name="Obornik M."/>
            <person name="Reyes-Prieto A."/>
            <person name="Armbrust E.V."/>
            <person name="Aves S.J."/>
            <person name="Beiko R.G."/>
            <person name="Coutinho P."/>
            <person name="Dacks J.B."/>
            <person name="Durnford D.G."/>
            <person name="Fast N.M."/>
            <person name="Green B.R."/>
            <person name="Grisdale C.J."/>
            <person name="Hempel F."/>
            <person name="Henrissat B."/>
            <person name="Hoppner M.P."/>
            <person name="Ishida K."/>
            <person name="Kim E."/>
            <person name="Koreny L."/>
            <person name="Kroth P.G."/>
            <person name="Liu Y."/>
            <person name="Malik S.B."/>
            <person name="Maier U.G."/>
            <person name="McRose D."/>
            <person name="Mock T."/>
            <person name="Neilson J.A."/>
            <person name="Onodera N.T."/>
            <person name="Poole A.M."/>
            <person name="Pritham E.J."/>
            <person name="Richards T.A."/>
            <person name="Rocap G."/>
            <person name="Roy S.W."/>
            <person name="Sarai C."/>
            <person name="Schaack S."/>
            <person name="Shirato S."/>
            <person name="Slamovits C.H."/>
            <person name="Spencer D.F."/>
            <person name="Suzuki S."/>
            <person name="Worden A.Z."/>
            <person name="Zauner S."/>
            <person name="Barry K."/>
            <person name="Bell C."/>
            <person name="Bharti A.K."/>
            <person name="Crow J.A."/>
            <person name="Grimwood J."/>
            <person name="Kramer R."/>
            <person name="Lindquist E."/>
            <person name="Lucas S."/>
            <person name="Salamov A."/>
            <person name="McFadden G.I."/>
            <person name="Lane C.E."/>
            <person name="Keeling P.J."/>
            <person name="Gray M.W."/>
            <person name="Grigoriev I.V."/>
            <person name="Archibald J.M."/>
        </authorList>
    </citation>
    <scope>NUCLEOTIDE SEQUENCE</scope>
    <source>
        <strain evidence="2 4">CCMP2712</strain>
    </source>
</reference>
<protein>
    <submittedName>
        <fullName evidence="2 3">Uncharacterized protein</fullName>
    </submittedName>
</protein>
<evidence type="ECO:0000313" key="3">
    <source>
        <dbReference type="EnsemblProtists" id="EKX41574"/>
    </source>
</evidence>